<dbReference type="InterPro" id="IPR046960">
    <property type="entry name" value="PPR_At4g14850-like_plant"/>
</dbReference>
<name>A0A151RXY1_CAJCA</name>
<dbReference type="Pfam" id="PF20431">
    <property type="entry name" value="E_motif"/>
    <property type="match status" value="1"/>
</dbReference>
<dbReference type="FunFam" id="1.25.40.10:FF:000242">
    <property type="entry name" value="Pentatricopeptide repeat-containing protein"/>
    <property type="match status" value="1"/>
</dbReference>
<dbReference type="Gene3D" id="1.25.40.10">
    <property type="entry name" value="Tetratricopeptide repeat domain"/>
    <property type="match status" value="3"/>
</dbReference>
<feature type="repeat" description="PPR" evidence="2">
    <location>
        <begin position="49"/>
        <end position="83"/>
    </location>
</feature>
<keyword evidence="4" id="KW-1185">Reference proteome</keyword>
<evidence type="ECO:0000313" key="4">
    <source>
        <dbReference type="Proteomes" id="UP000075243"/>
    </source>
</evidence>
<sequence length="415" mass="46360">MREMKQIHAHAITHGLAGFAFVASKLLAFCAHAELRYALTIFTHIPLPTVFDYNAIITAFSRRHHLHRAASLFPQMLNDVVRPNARTFALLPKASPSLPFLLQLHSHILRRGHVTHFHVISSLLSAYSSLGATRVARRVIDESPHANDVLFSAMVSGYVRNGLFREAIELFRDLKAFVKPNGSLLVSALSACAAIGAFGEGKWIHAYVDRQHGVEKYELHLGTAPNAITFIAVLTACNHRDLCGGAMRMFRYMSEKYGIVASIEQYGCVVDVLARSGEIEEAFAFVKSMPVEADGAIWGCLLKGCLLHGHVELGHRVGEYLVEFEPGHSGRYVLLANVYASVGKWERVLEMRKLMKERGVPPVFSWSFIEIDQTVHKFVVDDRSSSYSGEVYRVLNHLGRKLEDYSKANDCFLIP</sequence>
<dbReference type="PANTHER" id="PTHR47926">
    <property type="entry name" value="PENTATRICOPEPTIDE REPEAT-CONTAINING PROTEIN"/>
    <property type="match status" value="1"/>
</dbReference>
<dbReference type="InterPro" id="IPR046848">
    <property type="entry name" value="E_motif"/>
</dbReference>
<dbReference type="Pfam" id="PF01535">
    <property type="entry name" value="PPR"/>
    <property type="match status" value="2"/>
</dbReference>
<dbReference type="Gramene" id="C.cajan_34898.t">
    <property type="protein sequence ID" value="C.cajan_34898.t"/>
    <property type="gene ID" value="C.cajan_34898"/>
</dbReference>
<dbReference type="InterPro" id="IPR002885">
    <property type="entry name" value="PPR_rpt"/>
</dbReference>
<evidence type="ECO:0000313" key="3">
    <source>
        <dbReference type="EMBL" id="KYP47317.1"/>
    </source>
</evidence>
<proteinExistence type="predicted"/>
<dbReference type="EMBL" id="KQ483531">
    <property type="protein sequence ID" value="KYP47317.1"/>
    <property type="molecule type" value="Genomic_DNA"/>
</dbReference>
<keyword evidence="1" id="KW-0677">Repeat</keyword>
<reference evidence="3" key="1">
    <citation type="journal article" date="2012" name="Nat. Biotechnol.">
        <title>Draft genome sequence of pigeonpea (Cajanus cajan), an orphan legume crop of resource-poor farmers.</title>
        <authorList>
            <person name="Varshney R.K."/>
            <person name="Chen W."/>
            <person name="Li Y."/>
            <person name="Bharti A.K."/>
            <person name="Saxena R.K."/>
            <person name="Schlueter J.A."/>
            <person name="Donoghue M.T."/>
            <person name="Azam S."/>
            <person name="Fan G."/>
            <person name="Whaley A.M."/>
            <person name="Farmer A.D."/>
            <person name="Sheridan J."/>
            <person name="Iwata A."/>
            <person name="Tuteja R."/>
            <person name="Penmetsa R.V."/>
            <person name="Wu W."/>
            <person name="Upadhyaya H.D."/>
            <person name="Yang S.P."/>
            <person name="Shah T."/>
            <person name="Saxena K.B."/>
            <person name="Michael T."/>
            <person name="McCombie W.R."/>
            <person name="Yang B."/>
            <person name="Zhang G."/>
            <person name="Yang H."/>
            <person name="Wang J."/>
            <person name="Spillane C."/>
            <person name="Cook D.R."/>
            <person name="May G.D."/>
            <person name="Xu X."/>
            <person name="Jackson S.A."/>
        </authorList>
    </citation>
    <scope>NUCLEOTIDE SEQUENCE [LARGE SCALE GENOMIC DNA]</scope>
</reference>
<feature type="repeat" description="PPR" evidence="2">
    <location>
        <begin position="147"/>
        <end position="177"/>
    </location>
</feature>
<gene>
    <name evidence="3" type="ORF">KK1_031047</name>
</gene>
<dbReference type="PROSITE" id="PS51375">
    <property type="entry name" value="PPR"/>
    <property type="match status" value="3"/>
</dbReference>
<dbReference type="GO" id="GO:0009451">
    <property type="term" value="P:RNA modification"/>
    <property type="evidence" value="ECO:0007669"/>
    <property type="project" value="InterPro"/>
</dbReference>
<dbReference type="NCBIfam" id="TIGR00756">
    <property type="entry name" value="PPR"/>
    <property type="match status" value="1"/>
</dbReference>
<dbReference type="Pfam" id="PF13812">
    <property type="entry name" value="PPR_3"/>
    <property type="match status" value="1"/>
</dbReference>
<organism evidence="3 4">
    <name type="scientific">Cajanus cajan</name>
    <name type="common">Pigeon pea</name>
    <name type="synonym">Cajanus indicus</name>
    <dbReference type="NCBI Taxonomy" id="3821"/>
    <lineage>
        <taxon>Eukaryota</taxon>
        <taxon>Viridiplantae</taxon>
        <taxon>Streptophyta</taxon>
        <taxon>Embryophyta</taxon>
        <taxon>Tracheophyta</taxon>
        <taxon>Spermatophyta</taxon>
        <taxon>Magnoliopsida</taxon>
        <taxon>eudicotyledons</taxon>
        <taxon>Gunneridae</taxon>
        <taxon>Pentapetalae</taxon>
        <taxon>rosids</taxon>
        <taxon>fabids</taxon>
        <taxon>Fabales</taxon>
        <taxon>Fabaceae</taxon>
        <taxon>Papilionoideae</taxon>
        <taxon>50 kb inversion clade</taxon>
        <taxon>NPAAA clade</taxon>
        <taxon>indigoferoid/millettioid clade</taxon>
        <taxon>Phaseoleae</taxon>
        <taxon>Cajanus</taxon>
    </lineage>
</organism>
<evidence type="ECO:0000256" key="2">
    <source>
        <dbReference type="PROSITE-ProRule" id="PRU00708"/>
    </source>
</evidence>
<dbReference type="Proteomes" id="UP000075243">
    <property type="component" value="Unassembled WGS sequence"/>
</dbReference>
<feature type="repeat" description="PPR" evidence="2">
    <location>
        <begin position="328"/>
        <end position="362"/>
    </location>
</feature>
<dbReference type="GO" id="GO:0003723">
    <property type="term" value="F:RNA binding"/>
    <property type="evidence" value="ECO:0007669"/>
    <property type="project" value="InterPro"/>
</dbReference>
<dbReference type="AlphaFoldDB" id="A0A151RXY1"/>
<accession>A0A151RXY1</accession>
<dbReference type="PANTHER" id="PTHR47926:SF350">
    <property type="entry name" value="(WILD MALAYSIAN BANANA) HYPOTHETICAL PROTEIN"/>
    <property type="match status" value="1"/>
</dbReference>
<dbReference type="OMA" id="YSKANDC"/>
<dbReference type="InterPro" id="IPR011990">
    <property type="entry name" value="TPR-like_helical_dom_sf"/>
</dbReference>
<evidence type="ECO:0000256" key="1">
    <source>
        <dbReference type="ARBA" id="ARBA00022737"/>
    </source>
</evidence>
<protein>
    <submittedName>
        <fullName evidence="3">Pentatricopeptide repeat-containing protein At5g66520 family</fullName>
    </submittedName>
</protein>